<gene>
    <name evidence="2" type="ORF">PCOR1329_LOCUS81124</name>
</gene>
<dbReference type="EMBL" id="CAUYUJ010021554">
    <property type="protein sequence ID" value="CAK0905399.1"/>
    <property type="molecule type" value="Genomic_DNA"/>
</dbReference>
<sequence length="146" mass="15640">MPGPRDGPGQAPWCTDACPRGPRTRQRGPNVFFFMQLPAASSATVPAQHSVATEATDAPCHAREGASCVRHHASACQVPRWRAPRARASGPPRSRADEGRLPAPHPSSALARERREGERNGRMCPSPPPARHIFFSSYSDAVAGKG</sequence>
<proteinExistence type="predicted"/>
<name>A0ABN9Y3U9_9DINO</name>
<evidence type="ECO:0000313" key="3">
    <source>
        <dbReference type="Proteomes" id="UP001189429"/>
    </source>
</evidence>
<protein>
    <submittedName>
        <fullName evidence="2">Uncharacterized protein</fullName>
    </submittedName>
</protein>
<feature type="region of interest" description="Disordered" evidence="1">
    <location>
        <begin position="1"/>
        <end position="22"/>
    </location>
</feature>
<reference evidence="2" key="1">
    <citation type="submission" date="2023-10" db="EMBL/GenBank/DDBJ databases">
        <authorList>
            <person name="Chen Y."/>
            <person name="Shah S."/>
            <person name="Dougan E. K."/>
            <person name="Thang M."/>
            <person name="Chan C."/>
        </authorList>
    </citation>
    <scope>NUCLEOTIDE SEQUENCE [LARGE SCALE GENOMIC DNA]</scope>
</reference>
<accession>A0ABN9Y3U9</accession>
<feature type="compositionally biased region" description="Basic and acidic residues" evidence="1">
    <location>
        <begin position="111"/>
        <end position="121"/>
    </location>
</feature>
<dbReference type="Proteomes" id="UP001189429">
    <property type="component" value="Unassembled WGS sequence"/>
</dbReference>
<evidence type="ECO:0000313" key="2">
    <source>
        <dbReference type="EMBL" id="CAK0905399.1"/>
    </source>
</evidence>
<comment type="caution">
    <text evidence="2">The sequence shown here is derived from an EMBL/GenBank/DDBJ whole genome shotgun (WGS) entry which is preliminary data.</text>
</comment>
<evidence type="ECO:0000256" key="1">
    <source>
        <dbReference type="SAM" id="MobiDB-lite"/>
    </source>
</evidence>
<feature type="region of interest" description="Disordered" evidence="1">
    <location>
        <begin position="80"/>
        <end position="131"/>
    </location>
</feature>
<keyword evidence="3" id="KW-1185">Reference proteome</keyword>
<organism evidence="2 3">
    <name type="scientific">Prorocentrum cordatum</name>
    <dbReference type="NCBI Taxonomy" id="2364126"/>
    <lineage>
        <taxon>Eukaryota</taxon>
        <taxon>Sar</taxon>
        <taxon>Alveolata</taxon>
        <taxon>Dinophyceae</taxon>
        <taxon>Prorocentrales</taxon>
        <taxon>Prorocentraceae</taxon>
        <taxon>Prorocentrum</taxon>
    </lineage>
</organism>